<protein>
    <submittedName>
        <fullName evidence="6">Patatin</fullName>
    </submittedName>
</protein>
<dbReference type="InterPro" id="IPR002641">
    <property type="entry name" value="PNPLA_dom"/>
</dbReference>
<dbReference type="Gene3D" id="3.40.1090.10">
    <property type="entry name" value="Cytosolic phospholipase A2 catalytic domain"/>
    <property type="match status" value="1"/>
</dbReference>
<evidence type="ECO:0000313" key="6">
    <source>
        <dbReference type="EMBL" id="PHN95917.1"/>
    </source>
</evidence>
<dbReference type="PANTHER" id="PTHR14226:SF57">
    <property type="entry name" value="BLR7027 PROTEIN"/>
    <property type="match status" value="1"/>
</dbReference>
<dbReference type="InterPro" id="IPR016035">
    <property type="entry name" value="Acyl_Trfase/lysoPLipase"/>
</dbReference>
<keyword evidence="2" id="KW-0442">Lipid degradation</keyword>
<dbReference type="PROSITE" id="PS51635">
    <property type="entry name" value="PNPLA"/>
    <property type="match status" value="1"/>
</dbReference>
<dbReference type="InterPro" id="IPR050301">
    <property type="entry name" value="NTE"/>
</dbReference>
<feature type="domain" description="PNPLA" evidence="5">
    <location>
        <begin position="19"/>
        <end position="83"/>
    </location>
</feature>
<evidence type="ECO:0000256" key="4">
    <source>
        <dbReference type="PROSITE-ProRule" id="PRU01161"/>
    </source>
</evidence>
<accession>A0A2G1BPF8</accession>
<reference evidence="6 7" key="1">
    <citation type="journal article" date="2016" name="Nat. Commun.">
        <title>Microbial interactions lead to rapid micro-scale successions on model marine particles.</title>
        <authorList>
            <person name="Datta M.S."/>
            <person name="Sliwerska E."/>
            <person name="Gore J."/>
            <person name="Polz M.F."/>
            <person name="Cordero O.X."/>
        </authorList>
    </citation>
    <scope>NUCLEOTIDE SEQUENCE [LARGE SCALE GENOMIC DNA]</scope>
    <source>
        <strain evidence="6 7">4G03</strain>
    </source>
</reference>
<dbReference type="Pfam" id="PF01734">
    <property type="entry name" value="Patatin"/>
    <property type="match status" value="1"/>
</dbReference>
<evidence type="ECO:0000256" key="1">
    <source>
        <dbReference type="ARBA" id="ARBA00022801"/>
    </source>
</evidence>
<dbReference type="GO" id="GO:0016042">
    <property type="term" value="P:lipid catabolic process"/>
    <property type="evidence" value="ECO:0007669"/>
    <property type="project" value="UniProtKB-KW"/>
</dbReference>
<dbReference type="AlphaFoldDB" id="A0A2G1BPF8"/>
<proteinExistence type="predicted"/>
<feature type="short sequence motif" description="GXGXXG" evidence="4">
    <location>
        <begin position="23"/>
        <end position="28"/>
    </location>
</feature>
<comment type="caution">
    <text evidence="4">Lacks conserved residue(s) required for the propagation of feature annotation.</text>
</comment>
<dbReference type="Proteomes" id="UP000222163">
    <property type="component" value="Unassembled WGS sequence"/>
</dbReference>
<evidence type="ECO:0000256" key="3">
    <source>
        <dbReference type="ARBA" id="ARBA00023098"/>
    </source>
</evidence>
<name>A0A2G1BPF8_9FLAO</name>
<gene>
    <name evidence="6" type="ORF">CSC81_17865</name>
</gene>
<comment type="caution">
    <text evidence="6">The sequence shown here is derived from an EMBL/GenBank/DDBJ whole genome shotgun (WGS) entry which is preliminary data.</text>
</comment>
<dbReference type="GO" id="GO:0016787">
    <property type="term" value="F:hydrolase activity"/>
    <property type="evidence" value="ECO:0007669"/>
    <property type="project" value="UniProtKB-KW"/>
</dbReference>
<evidence type="ECO:0000256" key="2">
    <source>
        <dbReference type="ARBA" id="ARBA00022963"/>
    </source>
</evidence>
<evidence type="ECO:0000259" key="5">
    <source>
        <dbReference type="PROSITE" id="PS51635"/>
    </source>
</evidence>
<dbReference type="SUPFAM" id="SSF52151">
    <property type="entry name" value="FabD/lysophospholipase-like"/>
    <property type="match status" value="1"/>
</dbReference>
<organism evidence="6 7">
    <name type="scientific">Tenacibaculum discolor</name>
    <dbReference type="NCBI Taxonomy" id="361581"/>
    <lineage>
        <taxon>Bacteria</taxon>
        <taxon>Pseudomonadati</taxon>
        <taxon>Bacteroidota</taxon>
        <taxon>Flavobacteriia</taxon>
        <taxon>Flavobacteriales</taxon>
        <taxon>Flavobacteriaceae</taxon>
        <taxon>Tenacibaculum</taxon>
    </lineage>
</organism>
<keyword evidence="1" id="KW-0378">Hydrolase</keyword>
<dbReference type="PANTHER" id="PTHR14226">
    <property type="entry name" value="NEUROPATHY TARGET ESTERASE/SWISS CHEESE D.MELANOGASTER"/>
    <property type="match status" value="1"/>
</dbReference>
<sequence length="83" mass="8759">MPKAQKTKPGIDAPPQTVLVLQGGGALGAYQGGVYEMLAEHGYHPDWVVGTSIGAINSALIAGNPPELRLARLQAFWHQVARA</sequence>
<feature type="non-terminal residue" evidence="6">
    <location>
        <position position="83"/>
    </location>
</feature>
<evidence type="ECO:0000313" key="7">
    <source>
        <dbReference type="Proteomes" id="UP000222163"/>
    </source>
</evidence>
<feature type="short sequence motif" description="GXSXG" evidence="4">
    <location>
        <begin position="50"/>
        <end position="54"/>
    </location>
</feature>
<dbReference type="EMBL" id="PDUU01000852">
    <property type="protein sequence ID" value="PHN95917.1"/>
    <property type="molecule type" value="Genomic_DNA"/>
</dbReference>
<keyword evidence="3" id="KW-0443">Lipid metabolism</keyword>
<dbReference type="RefSeq" id="WP_176550678.1">
    <property type="nucleotide sequence ID" value="NZ_PDUU01000852.1"/>
</dbReference>